<organism evidence="2 3">
    <name type="scientific">Uncinocarpus reesii (strain UAMH 1704)</name>
    <dbReference type="NCBI Taxonomy" id="336963"/>
    <lineage>
        <taxon>Eukaryota</taxon>
        <taxon>Fungi</taxon>
        <taxon>Dikarya</taxon>
        <taxon>Ascomycota</taxon>
        <taxon>Pezizomycotina</taxon>
        <taxon>Eurotiomycetes</taxon>
        <taxon>Eurotiomycetidae</taxon>
        <taxon>Onygenales</taxon>
        <taxon>Onygenaceae</taxon>
        <taxon>Uncinocarpus</taxon>
    </lineage>
</organism>
<dbReference type="OrthoDB" id="3682664at2759"/>
<proteinExistence type="predicted"/>
<dbReference type="eggNOG" id="ENOG502SP0S">
    <property type="taxonomic scope" value="Eukaryota"/>
</dbReference>
<dbReference type="STRING" id="336963.C4JGX9"/>
<sequence>MHFKTFALAALTATTAVASQVGNAIVENHCPFTVYLWSVGGSTGPKQVLKSGGVYTERFHRDPKSGGIAIKITKVDDGIFNGSPQTNFAYTLTDTRVFYDLSDVYGNPFSGHKLVVDPSDPNCQEIVWPSGITPAGTLTRDCQNKSDVKLTLCA</sequence>
<feature type="signal peptide" evidence="1">
    <location>
        <begin position="1"/>
        <end position="18"/>
    </location>
</feature>
<name>C4JGX9_UNCRE</name>
<dbReference type="VEuPathDB" id="FungiDB:UREG_01230"/>
<dbReference type="RefSeq" id="XP_002541714.1">
    <property type="nucleotide sequence ID" value="XM_002541668.1"/>
</dbReference>
<evidence type="ECO:0000313" key="2">
    <source>
        <dbReference type="EMBL" id="EEP76381.1"/>
    </source>
</evidence>
<dbReference type="InterPro" id="IPR006771">
    <property type="entry name" value="CetA-like"/>
</dbReference>
<keyword evidence="1" id="KW-0732">Signal</keyword>
<keyword evidence="3" id="KW-1185">Reference proteome</keyword>
<gene>
    <name evidence="2" type="ORF">UREG_01230</name>
</gene>
<dbReference type="PANTHER" id="PTHR36195">
    <property type="entry name" value="DOMAIN PROTEIN, PUTATIVE (AFU_ORTHOLOGUE AFUA_5G01990)-RELATED-RELATED"/>
    <property type="match status" value="1"/>
</dbReference>
<dbReference type="EMBL" id="CH476615">
    <property type="protein sequence ID" value="EEP76381.1"/>
    <property type="molecule type" value="Genomic_DNA"/>
</dbReference>
<dbReference type="PANTHER" id="PTHR36195:SF4">
    <property type="entry name" value="DOMAIN PROTEIN, PUTATIVE (AFU_ORTHOLOGUE AFUA_5G01990)-RELATED"/>
    <property type="match status" value="1"/>
</dbReference>
<protein>
    <recommendedName>
        <fullName evidence="4">Bys1 family protein</fullName>
    </recommendedName>
</protein>
<dbReference type="OMA" id="CGAIEWA"/>
<feature type="chain" id="PRO_5002939267" description="Bys1 family protein" evidence="1">
    <location>
        <begin position="19"/>
        <end position="154"/>
    </location>
</feature>
<reference evidence="3" key="1">
    <citation type="journal article" date="2009" name="Genome Res.">
        <title>Comparative genomic analyses of the human fungal pathogens Coccidioides and their relatives.</title>
        <authorList>
            <person name="Sharpton T.J."/>
            <person name="Stajich J.E."/>
            <person name="Rounsley S.D."/>
            <person name="Gardner M.J."/>
            <person name="Wortman J.R."/>
            <person name="Jordar V.S."/>
            <person name="Maiti R."/>
            <person name="Kodira C.D."/>
            <person name="Neafsey D.E."/>
            <person name="Zeng Q."/>
            <person name="Hung C.-Y."/>
            <person name="McMahan C."/>
            <person name="Muszewska A."/>
            <person name="Grynberg M."/>
            <person name="Mandel M.A."/>
            <person name="Kellner E.M."/>
            <person name="Barker B.M."/>
            <person name="Galgiani J.N."/>
            <person name="Orbach M.J."/>
            <person name="Kirkland T.N."/>
            <person name="Cole G.T."/>
            <person name="Henn M.R."/>
            <person name="Birren B.W."/>
            <person name="Taylor J.W."/>
        </authorList>
    </citation>
    <scope>NUCLEOTIDE SEQUENCE [LARGE SCALE GENOMIC DNA]</scope>
    <source>
        <strain evidence="3">UAMH 1704</strain>
    </source>
</reference>
<dbReference type="InParanoid" id="C4JGX9"/>
<evidence type="ECO:0000256" key="1">
    <source>
        <dbReference type="SAM" id="SignalP"/>
    </source>
</evidence>
<evidence type="ECO:0000313" key="3">
    <source>
        <dbReference type="Proteomes" id="UP000002058"/>
    </source>
</evidence>
<dbReference type="GeneID" id="8439914"/>
<dbReference type="KEGG" id="ure:UREG_01230"/>
<evidence type="ECO:0008006" key="4">
    <source>
        <dbReference type="Google" id="ProtNLM"/>
    </source>
</evidence>
<dbReference type="Proteomes" id="UP000002058">
    <property type="component" value="Unassembled WGS sequence"/>
</dbReference>
<dbReference type="Pfam" id="PF04681">
    <property type="entry name" value="Bys1"/>
    <property type="match status" value="1"/>
</dbReference>
<accession>C4JGX9</accession>
<dbReference type="HOGENOM" id="CLU_083650_1_1_1"/>
<dbReference type="AlphaFoldDB" id="C4JGX9"/>